<dbReference type="PANTHER" id="PTHR35069">
    <property type="entry name" value="PROTEIN C9ORF135"/>
    <property type="match status" value="1"/>
</dbReference>
<dbReference type="InterPro" id="IPR027905">
    <property type="entry name" value="CFAP95"/>
</dbReference>
<protein>
    <submittedName>
        <fullName evidence="2">Protein C9orf135 homolog isoform X1</fullName>
    </submittedName>
</protein>
<name>A0A6P7QPK8_MUSCR</name>
<proteinExistence type="predicted"/>
<keyword evidence="1" id="KW-1185">Reference proteome</keyword>
<gene>
    <name evidence="2" type="primary">C19H9orf135</name>
</gene>
<reference evidence="2" key="1">
    <citation type="submission" date="2025-08" db="UniProtKB">
        <authorList>
            <consortium name="RefSeq"/>
        </authorList>
    </citation>
    <scope>IDENTIFICATION</scope>
</reference>
<sequence>MGTFDSSCHECFESKERWYEIGPTDLLARKGSLTLRSHHKKYSEPVLVYSWHRNREAFPKDYDIESPETVKNLCISTYKRFGSDSPRWMSEAREQMAQVLVNKDFVEKKKTGLLDEETLCPGILERDPELPPTGFRDVPMESPPDPRKPCFSTTYSEDFVPQYEYPPPLFFPRFPDRPYFLPSPSLEAIGVEDLFCIQPRQSCVLLFDRWCPDSSALCIYREACPRREEYSIVHRKCRSQFTDLNGSKRFGINTWHDESGIYANSEAKQKLYALARNPIVPL</sequence>
<accession>A0A6P7QPK8</accession>
<evidence type="ECO:0000313" key="1">
    <source>
        <dbReference type="Proteomes" id="UP000515126"/>
    </source>
</evidence>
<organism evidence="1 2">
    <name type="scientific">Mus caroli</name>
    <name type="common">Ryukyu mouse</name>
    <name type="synonym">Ricefield mouse</name>
    <dbReference type="NCBI Taxonomy" id="10089"/>
    <lineage>
        <taxon>Eukaryota</taxon>
        <taxon>Metazoa</taxon>
        <taxon>Chordata</taxon>
        <taxon>Craniata</taxon>
        <taxon>Vertebrata</taxon>
        <taxon>Euteleostomi</taxon>
        <taxon>Mammalia</taxon>
        <taxon>Eutheria</taxon>
        <taxon>Euarchontoglires</taxon>
        <taxon>Glires</taxon>
        <taxon>Rodentia</taxon>
        <taxon>Myomorpha</taxon>
        <taxon>Muroidea</taxon>
        <taxon>Muridae</taxon>
        <taxon>Murinae</taxon>
        <taxon>Mus</taxon>
        <taxon>Mus</taxon>
    </lineage>
</organism>
<dbReference type="AlphaFoldDB" id="A0A6P7QPK8"/>
<dbReference type="GO" id="GO:0005886">
    <property type="term" value="C:plasma membrane"/>
    <property type="evidence" value="ECO:0007669"/>
    <property type="project" value="TreeGrafter"/>
</dbReference>
<dbReference type="Proteomes" id="UP000515126">
    <property type="component" value="Chromosome 19"/>
</dbReference>
<dbReference type="CTD" id="138255"/>
<dbReference type="RefSeq" id="XP_029328564.1">
    <property type="nucleotide sequence ID" value="XM_029472704.1"/>
</dbReference>
<dbReference type="Pfam" id="PF15139">
    <property type="entry name" value="CFAP95"/>
    <property type="match status" value="2"/>
</dbReference>
<dbReference type="GeneID" id="110285768"/>
<evidence type="ECO:0000313" key="2">
    <source>
        <dbReference type="RefSeq" id="XP_029328564.1"/>
    </source>
</evidence>
<dbReference type="PANTHER" id="PTHR35069:SF1">
    <property type="entry name" value="CILIA- AND FLAGELLA-ASSOCIATED PROTEIN 95"/>
    <property type="match status" value="1"/>
</dbReference>